<comment type="caution">
    <text evidence="2">The sequence shown here is derived from an EMBL/GenBank/DDBJ whole genome shotgun (WGS) entry which is preliminary data.</text>
</comment>
<feature type="compositionally biased region" description="Pro residues" evidence="1">
    <location>
        <begin position="57"/>
        <end position="78"/>
    </location>
</feature>
<keyword evidence="3" id="KW-1185">Reference proteome</keyword>
<dbReference type="Proteomes" id="UP001465976">
    <property type="component" value="Unassembled WGS sequence"/>
</dbReference>
<reference evidence="2 3" key="1">
    <citation type="submission" date="2024-02" db="EMBL/GenBank/DDBJ databases">
        <title>A draft genome for the cacao thread blight pathogen Marasmius crinis-equi.</title>
        <authorList>
            <person name="Cohen S.P."/>
            <person name="Baruah I.K."/>
            <person name="Amoako-Attah I."/>
            <person name="Bukari Y."/>
            <person name="Meinhardt L.W."/>
            <person name="Bailey B.A."/>
        </authorList>
    </citation>
    <scope>NUCLEOTIDE SEQUENCE [LARGE SCALE GENOMIC DNA]</scope>
    <source>
        <strain evidence="2 3">GH-76</strain>
    </source>
</reference>
<evidence type="ECO:0000313" key="3">
    <source>
        <dbReference type="Proteomes" id="UP001465976"/>
    </source>
</evidence>
<evidence type="ECO:0000256" key="1">
    <source>
        <dbReference type="SAM" id="MobiDB-lite"/>
    </source>
</evidence>
<sequence>MLDYDPDYDSRSHAHNYTNTDSSDDHYSAANQHDTSPDHIYTPSYYNYASSYHNRTPVPPTCPPAVAATPPPRPSARI</sequence>
<evidence type="ECO:0000313" key="2">
    <source>
        <dbReference type="EMBL" id="KAL0563827.1"/>
    </source>
</evidence>
<name>A0ABR3ELR7_9AGAR</name>
<protein>
    <submittedName>
        <fullName evidence="2">Uncharacterized protein</fullName>
    </submittedName>
</protein>
<dbReference type="EMBL" id="JBAHYK010003171">
    <property type="protein sequence ID" value="KAL0563827.1"/>
    <property type="molecule type" value="Genomic_DNA"/>
</dbReference>
<gene>
    <name evidence="2" type="ORF">V5O48_018234</name>
</gene>
<organism evidence="2 3">
    <name type="scientific">Marasmius crinis-equi</name>
    <dbReference type="NCBI Taxonomy" id="585013"/>
    <lineage>
        <taxon>Eukaryota</taxon>
        <taxon>Fungi</taxon>
        <taxon>Dikarya</taxon>
        <taxon>Basidiomycota</taxon>
        <taxon>Agaricomycotina</taxon>
        <taxon>Agaricomycetes</taxon>
        <taxon>Agaricomycetidae</taxon>
        <taxon>Agaricales</taxon>
        <taxon>Marasmiineae</taxon>
        <taxon>Marasmiaceae</taxon>
        <taxon>Marasmius</taxon>
    </lineage>
</organism>
<feature type="region of interest" description="Disordered" evidence="1">
    <location>
        <begin position="1"/>
        <end position="78"/>
    </location>
</feature>
<proteinExistence type="predicted"/>
<accession>A0ABR3ELR7</accession>
<feature type="compositionally biased region" description="Polar residues" evidence="1">
    <location>
        <begin position="44"/>
        <end position="54"/>
    </location>
</feature>